<evidence type="ECO:0000256" key="13">
    <source>
        <dbReference type="PIRSR" id="PIRSR600183-50"/>
    </source>
</evidence>
<dbReference type="InterPro" id="IPR022643">
    <property type="entry name" value="De-COase2_C"/>
</dbReference>
<dbReference type="PANTHER" id="PTHR43727">
    <property type="entry name" value="DIAMINOPIMELATE DECARBOXYLASE"/>
    <property type="match status" value="1"/>
</dbReference>
<evidence type="ECO:0000256" key="11">
    <source>
        <dbReference type="ARBA" id="ARBA00074972"/>
    </source>
</evidence>
<dbReference type="InterPro" id="IPR002986">
    <property type="entry name" value="DAP_deCOOHase_LysA"/>
</dbReference>
<dbReference type="HAMAP" id="MF_02120">
    <property type="entry name" value="LysA"/>
    <property type="match status" value="1"/>
</dbReference>
<dbReference type="GO" id="GO:0008836">
    <property type="term" value="F:diaminopimelate decarboxylase activity"/>
    <property type="evidence" value="ECO:0007669"/>
    <property type="project" value="UniProtKB-UniRule"/>
</dbReference>
<evidence type="ECO:0000259" key="15">
    <source>
        <dbReference type="Pfam" id="PF00278"/>
    </source>
</evidence>
<evidence type="ECO:0000256" key="3">
    <source>
        <dbReference type="ARBA" id="ARBA00022793"/>
    </source>
</evidence>
<dbReference type="AlphaFoldDB" id="A0AAW5HNY2"/>
<feature type="binding site" evidence="12">
    <location>
        <position position="276"/>
    </location>
    <ligand>
        <name>substrate</name>
    </ligand>
</feature>
<feature type="binding site" evidence="12">
    <location>
        <position position="316"/>
    </location>
    <ligand>
        <name>substrate</name>
    </ligand>
</feature>
<comment type="function">
    <text evidence="12">Specifically catalyzes the decarboxylation of meso-diaminopimelate (meso-DAP) to L-lysine.</text>
</comment>
<evidence type="ECO:0000256" key="9">
    <source>
        <dbReference type="ARBA" id="ARBA00060983"/>
    </source>
</evidence>
<dbReference type="Gene3D" id="2.40.37.10">
    <property type="entry name" value="Lyase, Ornithine Decarboxylase, Chain A, domain 1"/>
    <property type="match status" value="1"/>
</dbReference>
<keyword evidence="2 12" id="KW-0028">Amino-acid biosynthesis</keyword>
<comment type="cofactor">
    <cofactor evidence="1 12 13 14">
        <name>pyridoxal 5'-phosphate</name>
        <dbReference type="ChEBI" id="CHEBI:597326"/>
    </cofactor>
</comment>
<dbReference type="GO" id="GO:0009089">
    <property type="term" value="P:lysine biosynthetic process via diaminopimelate"/>
    <property type="evidence" value="ECO:0007669"/>
    <property type="project" value="UniProtKB-UniRule"/>
</dbReference>
<dbReference type="Proteomes" id="UP001202943">
    <property type="component" value="Unassembled WGS sequence"/>
</dbReference>
<keyword evidence="4 12" id="KW-0663">Pyridoxal phosphate</keyword>
<feature type="domain" description="Orn/DAP/Arg decarboxylase 2 N-terminal" evidence="16">
    <location>
        <begin position="35"/>
        <end position="280"/>
    </location>
</feature>
<proteinExistence type="inferred from homology"/>
<evidence type="ECO:0000259" key="16">
    <source>
        <dbReference type="Pfam" id="PF02784"/>
    </source>
</evidence>
<dbReference type="FunFam" id="3.20.20.10:FF:000003">
    <property type="entry name" value="Diaminopimelate decarboxylase"/>
    <property type="match status" value="1"/>
</dbReference>
<accession>A0AAW5HNY2</accession>
<evidence type="ECO:0000256" key="14">
    <source>
        <dbReference type="RuleBase" id="RU003738"/>
    </source>
</evidence>
<feature type="modified residue" description="N6-(pyridoxal phosphate)lysine" evidence="12 13">
    <location>
        <position position="60"/>
    </location>
</feature>
<comment type="subunit">
    <text evidence="12">Homodimer.</text>
</comment>
<evidence type="ECO:0000256" key="4">
    <source>
        <dbReference type="ARBA" id="ARBA00022898"/>
    </source>
</evidence>
<evidence type="ECO:0000256" key="5">
    <source>
        <dbReference type="ARBA" id="ARBA00023154"/>
    </source>
</evidence>
<reference evidence="17" key="1">
    <citation type="submission" date="2022-05" db="EMBL/GenBank/DDBJ databases">
        <authorList>
            <person name="Yi M."/>
        </authorList>
    </citation>
    <scope>NUCLEOTIDE SEQUENCE</scope>
    <source>
        <strain evidence="17">DS2</strain>
    </source>
</reference>
<evidence type="ECO:0000256" key="10">
    <source>
        <dbReference type="ARBA" id="ARBA00066427"/>
    </source>
</evidence>
<dbReference type="PANTHER" id="PTHR43727:SF2">
    <property type="entry name" value="GROUP IV DECARBOXYLASE"/>
    <property type="match status" value="1"/>
</dbReference>
<dbReference type="InterPro" id="IPR029066">
    <property type="entry name" value="PLP-binding_barrel"/>
</dbReference>
<evidence type="ECO:0000256" key="1">
    <source>
        <dbReference type="ARBA" id="ARBA00001933"/>
    </source>
</evidence>
<keyword evidence="3 12" id="KW-0210">Decarboxylase</keyword>
<comment type="catalytic activity">
    <reaction evidence="7 12 14">
        <text>meso-2,6-diaminopimelate + H(+) = L-lysine + CO2</text>
        <dbReference type="Rhea" id="RHEA:15101"/>
        <dbReference type="ChEBI" id="CHEBI:15378"/>
        <dbReference type="ChEBI" id="CHEBI:16526"/>
        <dbReference type="ChEBI" id="CHEBI:32551"/>
        <dbReference type="ChEBI" id="CHEBI:57791"/>
        <dbReference type="EC" id="4.1.1.20"/>
    </reaction>
</comment>
<evidence type="ECO:0000256" key="12">
    <source>
        <dbReference type="HAMAP-Rule" id="MF_02120"/>
    </source>
</evidence>
<feature type="binding site" evidence="12">
    <location>
        <begin position="273"/>
        <end position="276"/>
    </location>
    <ligand>
        <name>pyridoxal 5'-phosphate</name>
        <dbReference type="ChEBI" id="CHEBI:597326"/>
    </ligand>
</feature>
<dbReference type="PRINTS" id="PR01179">
    <property type="entry name" value="ODADCRBXLASE"/>
</dbReference>
<evidence type="ECO:0000313" key="17">
    <source>
        <dbReference type="EMBL" id="MCO1622541.1"/>
    </source>
</evidence>
<comment type="similarity">
    <text evidence="9 12">Belongs to the Orn/Lys/Arg decarboxylase class-II family. LysA subfamily.</text>
</comment>
<dbReference type="EC" id="4.1.1.20" evidence="10 12"/>
<dbReference type="EMBL" id="JAMHFX010000199">
    <property type="protein sequence ID" value="MCO1622541.1"/>
    <property type="molecule type" value="Genomic_DNA"/>
</dbReference>
<feature type="active site" description="Proton donor" evidence="13">
    <location>
        <position position="342"/>
    </location>
</feature>
<dbReference type="RefSeq" id="WP_252460435.1">
    <property type="nucleotide sequence ID" value="NZ_JAMHFX010000199.1"/>
</dbReference>
<keyword evidence="5 12" id="KW-0457">Lysine biosynthesis</keyword>
<evidence type="ECO:0000256" key="6">
    <source>
        <dbReference type="ARBA" id="ARBA00023239"/>
    </source>
</evidence>
<organism evidence="17 18">
    <name type="scientific">Pseudomonas putida</name>
    <name type="common">Arthrobacter siderocapsulatus</name>
    <dbReference type="NCBI Taxonomy" id="303"/>
    <lineage>
        <taxon>Bacteria</taxon>
        <taxon>Pseudomonadati</taxon>
        <taxon>Pseudomonadota</taxon>
        <taxon>Gammaproteobacteria</taxon>
        <taxon>Pseudomonadales</taxon>
        <taxon>Pseudomonadaceae</taxon>
        <taxon>Pseudomonas</taxon>
    </lineage>
</organism>
<reference evidence="17" key="2">
    <citation type="submission" date="2023-08" db="EMBL/GenBank/DDBJ databases">
        <title>Isolation, Identification, Denitrification Characteristics of A Highly Efficient Aerobic Denitrifying Bacterial Strain DS2.</title>
        <authorList>
            <person name="Wang H."/>
        </authorList>
    </citation>
    <scope>NUCLEOTIDE SEQUENCE</scope>
    <source>
        <strain evidence="17">DS2</strain>
    </source>
</reference>
<dbReference type="FunFam" id="2.40.37.10:FF:000003">
    <property type="entry name" value="Diaminopimelate decarboxylase"/>
    <property type="match status" value="1"/>
</dbReference>
<dbReference type="Pfam" id="PF02784">
    <property type="entry name" value="Orn_Arg_deC_N"/>
    <property type="match status" value="1"/>
</dbReference>
<evidence type="ECO:0000256" key="7">
    <source>
        <dbReference type="ARBA" id="ARBA00050464"/>
    </source>
</evidence>
<dbReference type="InterPro" id="IPR022644">
    <property type="entry name" value="De-COase2_N"/>
</dbReference>
<dbReference type="Gene3D" id="3.20.20.10">
    <property type="entry name" value="Alanine racemase"/>
    <property type="match status" value="1"/>
</dbReference>
<gene>
    <name evidence="12 17" type="primary">lysA</name>
    <name evidence="17" type="ORF">M8C81_18215</name>
</gene>
<dbReference type="PROSITE" id="PS00879">
    <property type="entry name" value="ODR_DC_2_2"/>
    <property type="match status" value="1"/>
</dbReference>
<feature type="binding site" evidence="12">
    <location>
        <position position="239"/>
    </location>
    <ligand>
        <name>pyridoxal 5'-phosphate</name>
        <dbReference type="ChEBI" id="CHEBI:597326"/>
    </ligand>
</feature>
<dbReference type="InterPro" id="IPR009006">
    <property type="entry name" value="Ala_racemase/Decarboxylase_C"/>
</dbReference>
<comment type="caution">
    <text evidence="17">The sequence shown here is derived from an EMBL/GenBank/DDBJ whole genome shotgun (WGS) entry which is preliminary data.</text>
</comment>
<dbReference type="SUPFAM" id="SSF50621">
    <property type="entry name" value="Alanine racemase C-terminal domain-like"/>
    <property type="match status" value="1"/>
</dbReference>
<evidence type="ECO:0000256" key="2">
    <source>
        <dbReference type="ARBA" id="ARBA00022605"/>
    </source>
</evidence>
<feature type="binding site" evidence="12">
    <location>
        <position position="312"/>
    </location>
    <ligand>
        <name>substrate</name>
    </ligand>
</feature>
<dbReference type="Pfam" id="PF00278">
    <property type="entry name" value="Orn_DAP_Arg_deC"/>
    <property type="match status" value="1"/>
</dbReference>
<dbReference type="CDD" id="cd06828">
    <property type="entry name" value="PLPDE_III_DapDC"/>
    <property type="match status" value="1"/>
</dbReference>
<sequence length="415" mass="45141">MNAFNYRDGELFAEGVALSAIAERYGTPTYVYSRAHIEAQYRSYADALQGTEHLVCFAVKANSNLGVLNVLARLGAGFDIVSGGELERVLAAGGRADRVVFSGVGKTREDMRRALEVGVHCFNVESTDELERLQVVAAEMGKVAPVSLRVNPDVDAGTHPYISTGLKENKFGIAIADAEAIYVRAAQLPNLEVVGVDCHIGSQLTTVEPFLDALDRLLVLVDRLAECGIHLRHLDLGGGVGVRYRDEQPPRVADYIKAIRERVGERDLALVFEPGRYIVANAGVLLTRVEYLKHTGHKDFAIIDAAMNDLIRPALYQAWMGVSAVKPRAGEGRAYDLVGPICETGDFLGKDRVLNLAEGDLLAVESAGAYGFVMSSNYNTRGRCAEILVDGDQAFEVRRRETVAELYAGESLLPE</sequence>
<dbReference type="SUPFAM" id="SSF51419">
    <property type="entry name" value="PLP-binding barrel"/>
    <property type="match status" value="1"/>
</dbReference>
<feature type="binding site" evidence="12">
    <location>
        <position position="343"/>
    </location>
    <ligand>
        <name>substrate</name>
    </ligand>
</feature>
<keyword evidence="6 12" id="KW-0456">Lyase</keyword>
<evidence type="ECO:0000256" key="8">
    <source>
        <dbReference type="ARBA" id="ARBA00060643"/>
    </source>
</evidence>
<protein>
    <recommendedName>
        <fullName evidence="11 12">Diaminopimelate decarboxylase</fullName>
        <shortName evidence="12">DAP decarboxylase</shortName>
        <shortName evidence="12">DAPDC</shortName>
        <ecNumber evidence="10 12">4.1.1.20</ecNumber>
    </recommendedName>
</protein>
<evidence type="ECO:0000313" key="18">
    <source>
        <dbReference type="Proteomes" id="UP001202943"/>
    </source>
</evidence>
<dbReference type="PROSITE" id="PS00878">
    <property type="entry name" value="ODR_DC_2_1"/>
    <property type="match status" value="1"/>
</dbReference>
<name>A0AAW5HNY2_PSEPU</name>
<feature type="binding site" evidence="12">
    <location>
        <position position="370"/>
    </location>
    <ligand>
        <name>substrate</name>
    </ligand>
</feature>
<dbReference type="InterPro" id="IPR022653">
    <property type="entry name" value="De-COase2_pyr-phos_BS"/>
</dbReference>
<dbReference type="GO" id="GO:0030170">
    <property type="term" value="F:pyridoxal phosphate binding"/>
    <property type="evidence" value="ECO:0007669"/>
    <property type="project" value="UniProtKB-UniRule"/>
</dbReference>
<dbReference type="PRINTS" id="PR01181">
    <property type="entry name" value="DAPDCRBXLASE"/>
</dbReference>
<dbReference type="NCBIfam" id="TIGR01048">
    <property type="entry name" value="lysA"/>
    <property type="match status" value="1"/>
</dbReference>
<dbReference type="InterPro" id="IPR022657">
    <property type="entry name" value="De-COase2_CS"/>
</dbReference>
<feature type="domain" description="Orn/DAP/Arg decarboxylase 2 C-terminal" evidence="15">
    <location>
        <begin position="30"/>
        <end position="368"/>
    </location>
</feature>
<feature type="binding site" evidence="12">
    <location>
        <position position="370"/>
    </location>
    <ligand>
        <name>pyridoxal 5'-phosphate</name>
        <dbReference type="ChEBI" id="CHEBI:597326"/>
    </ligand>
</feature>
<comment type="pathway">
    <text evidence="8 12 14">Amino-acid biosynthesis; L-lysine biosynthesis via DAP pathway; L-lysine from DL-2,6-diaminopimelate: step 1/1.</text>
</comment>
<dbReference type="InterPro" id="IPR000183">
    <property type="entry name" value="Orn/DAP/Arg_de-COase"/>
</dbReference>